<dbReference type="EMBL" id="JAQQWI010000016">
    <property type="protein sequence ID" value="KAK8009117.1"/>
    <property type="molecule type" value="Genomic_DNA"/>
</dbReference>
<organism evidence="2 3">
    <name type="scientific">Apiospora marii</name>
    <dbReference type="NCBI Taxonomy" id="335849"/>
    <lineage>
        <taxon>Eukaryota</taxon>
        <taxon>Fungi</taxon>
        <taxon>Dikarya</taxon>
        <taxon>Ascomycota</taxon>
        <taxon>Pezizomycotina</taxon>
        <taxon>Sordariomycetes</taxon>
        <taxon>Xylariomycetidae</taxon>
        <taxon>Amphisphaeriales</taxon>
        <taxon>Apiosporaceae</taxon>
        <taxon>Apiospora</taxon>
    </lineage>
</organism>
<keyword evidence="3" id="KW-1185">Reference proteome</keyword>
<dbReference type="Gene3D" id="3.40.50.150">
    <property type="entry name" value="Vaccinia Virus protein VP39"/>
    <property type="match status" value="1"/>
</dbReference>
<feature type="domain" description="Methyltransferase type 12" evidence="1">
    <location>
        <begin position="68"/>
        <end position="168"/>
    </location>
</feature>
<accession>A0ABR1RER3</accession>
<dbReference type="CDD" id="cd02440">
    <property type="entry name" value="AdoMet_MTases"/>
    <property type="match status" value="1"/>
</dbReference>
<proteinExistence type="predicted"/>
<evidence type="ECO:0000313" key="2">
    <source>
        <dbReference type="EMBL" id="KAK8009117.1"/>
    </source>
</evidence>
<reference evidence="2 3" key="1">
    <citation type="submission" date="2023-01" db="EMBL/GenBank/DDBJ databases">
        <title>Analysis of 21 Apiospora genomes using comparative genomics revels a genus with tremendous synthesis potential of carbohydrate active enzymes and secondary metabolites.</title>
        <authorList>
            <person name="Sorensen T."/>
        </authorList>
    </citation>
    <scope>NUCLEOTIDE SEQUENCE [LARGE SCALE GENOMIC DNA]</scope>
    <source>
        <strain evidence="2 3">CBS 20057</strain>
    </source>
</reference>
<name>A0ABR1RER3_9PEZI</name>
<gene>
    <name evidence="2" type="ORF">PG991_011668</name>
</gene>
<dbReference type="InterPro" id="IPR029063">
    <property type="entry name" value="SAM-dependent_MTases_sf"/>
</dbReference>
<comment type="caution">
    <text evidence="2">The sequence shown here is derived from an EMBL/GenBank/DDBJ whole genome shotgun (WGS) entry which is preliminary data.</text>
</comment>
<sequence>MAHTAIAPFDPSVLWAAAPANNCRSSSARLHLPHFLSQRTAGHLLSPILPQKEKEEQEEDSAPLRVADLGCGNGAWLCALHDEFVQTGVSGVQLDGYDINPSHFPAPDFLPSAVRLSELDVLKQPPAPELEGVYDVVHVRAFASTLAPTDVAPLLATVRALLKPGGYLQWEEAKADEFVIEPAAAGTPSEACTAIARIIKAGQDARGRGRDDDTSALIDRLDQVVLDHGFDDVLVKVFPSRARRRQGQQDGNKGWTEDLLLVWGSWRTCFRPRARAPFAPVTRESFRALFRRAVAETEQGVGIRVGKITIAVGRKPLY</sequence>
<protein>
    <recommendedName>
        <fullName evidence="1">Methyltransferase type 12 domain-containing protein</fullName>
    </recommendedName>
</protein>
<evidence type="ECO:0000259" key="1">
    <source>
        <dbReference type="Pfam" id="PF08242"/>
    </source>
</evidence>
<dbReference type="InterPro" id="IPR013217">
    <property type="entry name" value="Methyltransf_12"/>
</dbReference>
<evidence type="ECO:0000313" key="3">
    <source>
        <dbReference type="Proteomes" id="UP001396898"/>
    </source>
</evidence>
<dbReference type="Pfam" id="PF08242">
    <property type="entry name" value="Methyltransf_12"/>
    <property type="match status" value="1"/>
</dbReference>
<dbReference type="Proteomes" id="UP001396898">
    <property type="component" value="Unassembled WGS sequence"/>
</dbReference>
<dbReference type="SUPFAM" id="SSF53335">
    <property type="entry name" value="S-adenosyl-L-methionine-dependent methyltransferases"/>
    <property type="match status" value="1"/>
</dbReference>